<dbReference type="AlphaFoldDB" id="A0A9P5T736"/>
<dbReference type="InterPro" id="IPR029033">
    <property type="entry name" value="His_PPase_superfam"/>
</dbReference>
<dbReference type="SUPFAM" id="SSF53254">
    <property type="entry name" value="Phosphoglycerate mutase-like"/>
    <property type="match status" value="1"/>
</dbReference>
<dbReference type="PANTHER" id="PTHR46517">
    <property type="entry name" value="FRUCTOSE-2,6-BISPHOSPHATASE TIGAR"/>
    <property type="match status" value="1"/>
</dbReference>
<feature type="active site" description="Tele-phosphohistidine intermediate" evidence="2">
    <location>
        <position position="18"/>
    </location>
</feature>
<evidence type="ECO:0000256" key="3">
    <source>
        <dbReference type="PIRSR" id="PIRSR613078-2"/>
    </source>
</evidence>
<sequence length="235" mass="26472">MPLDANWVSRTSVYIVRHGQTEENKQKIIQGQLDTILNSEGERQADLVAKTLKDIPFDVCYSSDLQRAADTAKRILSHHPGVELQTHIAVRERYMGDLQGHVWEKGVGHIVKNGERKEIQEPESPQSVKERAMKWWNETIVGTTASYVLIVSHGAWIRLLVQGLLEDRSIHAGHRVTVGRCLNTGVSVVKIPRERGRGQLLQYGNIAHLREMDVDVAEENGDESGISQDSEPRRC</sequence>
<name>A0A9P5T736_9AGAM</name>
<dbReference type="Gene3D" id="3.40.50.1240">
    <property type="entry name" value="Phosphoglycerate mutase-like"/>
    <property type="match status" value="1"/>
</dbReference>
<evidence type="ECO:0000256" key="2">
    <source>
        <dbReference type="PIRSR" id="PIRSR613078-1"/>
    </source>
</evidence>
<dbReference type="GO" id="GO:0045820">
    <property type="term" value="P:negative regulation of glycolytic process"/>
    <property type="evidence" value="ECO:0007669"/>
    <property type="project" value="TreeGrafter"/>
</dbReference>
<reference evidence="4" key="1">
    <citation type="submission" date="2019-10" db="EMBL/GenBank/DDBJ databases">
        <authorList>
            <consortium name="DOE Joint Genome Institute"/>
            <person name="Kuo A."/>
            <person name="Miyauchi S."/>
            <person name="Kiss E."/>
            <person name="Drula E."/>
            <person name="Kohler A."/>
            <person name="Sanchez-Garcia M."/>
            <person name="Andreopoulos B."/>
            <person name="Barry K.W."/>
            <person name="Bonito G."/>
            <person name="Buee M."/>
            <person name="Carver A."/>
            <person name="Chen C."/>
            <person name="Cichocki N."/>
            <person name="Clum A."/>
            <person name="Culley D."/>
            <person name="Crous P.W."/>
            <person name="Fauchery L."/>
            <person name="Girlanda M."/>
            <person name="Hayes R."/>
            <person name="Keri Z."/>
            <person name="LaButti K."/>
            <person name="Lipzen A."/>
            <person name="Lombard V."/>
            <person name="Magnuson J."/>
            <person name="Maillard F."/>
            <person name="Morin E."/>
            <person name="Murat C."/>
            <person name="Nolan M."/>
            <person name="Ohm R."/>
            <person name="Pangilinan J."/>
            <person name="Pereira M."/>
            <person name="Perotto S."/>
            <person name="Peter M."/>
            <person name="Riley R."/>
            <person name="Sitrit Y."/>
            <person name="Stielow B."/>
            <person name="Szollosi G."/>
            <person name="Zifcakova L."/>
            <person name="Stursova M."/>
            <person name="Spatafora J.W."/>
            <person name="Tedersoo L."/>
            <person name="Vaario L.-M."/>
            <person name="Yamada A."/>
            <person name="Yan M."/>
            <person name="Wang P."/>
            <person name="Xu J."/>
            <person name="Bruns T."/>
            <person name="Baldrian P."/>
            <person name="Vilgalys R."/>
            <person name="Henrissat B."/>
            <person name="Grigoriev I.V."/>
            <person name="Hibbett D."/>
            <person name="Nagy L.G."/>
            <person name="Martin F.M."/>
        </authorList>
    </citation>
    <scope>NUCLEOTIDE SEQUENCE</scope>
    <source>
        <strain evidence="4">Prilba</strain>
    </source>
</reference>
<gene>
    <name evidence="4" type="ORF">DFH94DRAFT_750376</name>
</gene>
<dbReference type="GO" id="GO:0005829">
    <property type="term" value="C:cytosol"/>
    <property type="evidence" value="ECO:0007669"/>
    <property type="project" value="TreeGrafter"/>
</dbReference>
<proteinExistence type="predicted"/>
<protein>
    <submittedName>
        <fullName evidence="4">Histidine phosphatase superfamily</fullName>
    </submittedName>
</protein>
<dbReference type="SMART" id="SM00855">
    <property type="entry name" value="PGAM"/>
    <property type="match status" value="1"/>
</dbReference>
<dbReference type="InterPro" id="IPR013078">
    <property type="entry name" value="His_Pase_superF_clade-1"/>
</dbReference>
<accession>A0A9P5T736</accession>
<feature type="active site" description="Proton donor/acceptor" evidence="2">
    <location>
        <position position="92"/>
    </location>
</feature>
<dbReference type="PANTHER" id="PTHR46517:SF1">
    <property type="entry name" value="FRUCTOSE-2,6-BISPHOSPHATASE TIGAR"/>
    <property type="match status" value="1"/>
</dbReference>
<evidence type="ECO:0000313" key="4">
    <source>
        <dbReference type="EMBL" id="KAF8478516.1"/>
    </source>
</evidence>
<dbReference type="EMBL" id="WHVB01000011">
    <property type="protein sequence ID" value="KAF8478516.1"/>
    <property type="molecule type" value="Genomic_DNA"/>
</dbReference>
<keyword evidence="1" id="KW-0378">Hydrolase</keyword>
<dbReference type="InterPro" id="IPR001345">
    <property type="entry name" value="PG/BPGM_mutase_AS"/>
</dbReference>
<evidence type="ECO:0000313" key="5">
    <source>
        <dbReference type="Proteomes" id="UP000759537"/>
    </source>
</evidence>
<evidence type="ECO:0000256" key="1">
    <source>
        <dbReference type="ARBA" id="ARBA00022801"/>
    </source>
</evidence>
<feature type="binding site" evidence="3">
    <location>
        <begin position="17"/>
        <end position="24"/>
    </location>
    <ligand>
        <name>substrate</name>
    </ligand>
</feature>
<feature type="binding site" evidence="3">
    <location>
        <position position="67"/>
    </location>
    <ligand>
        <name>substrate</name>
    </ligand>
</feature>
<dbReference type="Proteomes" id="UP000759537">
    <property type="component" value="Unassembled WGS sequence"/>
</dbReference>
<dbReference type="Pfam" id="PF00300">
    <property type="entry name" value="His_Phos_1"/>
    <property type="match status" value="1"/>
</dbReference>
<dbReference type="OrthoDB" id="354304at2759"/>
<comment type="caution">
    <text evidence="4">The sequence shown here is derived from an EMBL/GenBank/DDBJ whole genome shotgun (WGS) entry which is preliminary data.</text>
</comment>
<dbReference type="CDD" id="cd07067">
    <property type="entry name" value="HP_PGM_like"/>
    <property type="match status" value="1"/>
</dbReference>
<keyword evidence="5" id="KW-1185">Reference proteome</keyword>
<reference evidence="4" key="2">
    <citation type="journal article" date="2020" name="Nat. Commun.">
        <title>Large-scale genome sequencing of mycorrhizal fungi provides insights into the early evolution of symbiotic traits.</title>
        <authorList>
            <person name="Miyauchi S."/>
            <person name="Kiss E."/>
            <person name="Kuo A."/>
            <person name="Drula E."/>
            <person name="Kohler A."/>
            <person name="Sanchez-Garcia M."/>
            <person name="Morin E."/>
            <person name="Andreopoulos B."/>
            <person name="Barry K.W."/>
            <person name="Bonito G."/>
            <person name="Buee M."/>
            <person name="Carver A."/>
            <person name="Chen C."/>
            <person name="Cichocki N."/>
            <person name="Clum A."/>
            <person name="Culley D."/>
            <person name="Crous P.W."/>
            <person name="Fauchery L."/>
            <person name="Girlanda M."/>
            <person name="Hayes R.D."/>
            <person name="Keri Z."/>
            <person name="LaButti K."/>
            <person name="Lipzen A."/>
            <person name="Lombard V."/>
            <person name="Magnuson J."/>
            <person name="Maillard F."/>
            <person name="Murat C."/>
            <person name="Nolan M."/>
            <person name="Ohm R.A."/>
            <person name="Pangilinan J."/>
            <person name="Pereira M.F."/>
            <person name="Perotto S."/>
            <person name="Peter M."/>
            <person name="Pfister S."/>
            <person name="Riley R."/>
            <person name="Sitrit Y."/>
            <person name="Stielow J.B."/>
            <person name="Szollosi G."/>
            <person name="Zifcakova L."/>
            <person name="Stursova M."/>
            <person name="Spatafora J.W."/>
            <person name="Tedersoo L."/>
            <person name="Vaario L.M."/>
            <person name="Yamada A."/>
            <person name="Yan M."/>
            <person name="Wang P."/>
            <person name="Xu J."/>
            <person name="Bruns T."/>
            <person name="Baldrian P."/>
            <person name="Vilgalys R."/>
            <person name="Dunand C."/>
            <person name="Henrissat B."/>
            <person name="Grigoriev I.V."/>
            <person name="Hibbett D."/>
            <person name="Nagy L.G."/>
            <person name="Martin F.M."/>
        </authorList>
    </citation>
    <scope>NUCLEOTIDE SEQUENCE</scope>
    <source>
        <strain evidence="4">Prilba</strain>
    </source>
</reference>
<organism evidence="4 5">
    <name type="scientific">Russula ochroleuca</name>
    <dbReference type="NCBI Taxonomy" id="152965"/>
    <lineage>
        <taxon>Eukaryota</taxon>
        <taxon>Fungi</taxon>
        <taxon>Dikarya</taxon>
        <taxon>Basidiomycota</taxon>
        <taxon>Agaricomycotina</taxon>
        <taxon>Agaricomycetes</taxon>
        <taxon>Russulales</taxon>
        <taxon>Russulaceae</taxon>
        <taxon>Russula</taxon>
    </lineage>
</organism>
<dbReference type="PROSITE" id="PS00175">
    <property type="entry name" value="PG_MUTASE"/>
    <property type="match status" value="1"/>
</dbReference>
<dbReference type="GO" id="GO:0004331">
    <property type="term" value="F:fructose-2,6-bisphosphate 2-phosphatase activity"/>
    <property type="evidence" value="ECO:0007669"/>
    <property type="project" value="TreeGrafter"/>
</dbReference>
<dbReference type="GO" id="GO:0043456">
    <property type="term" value="P:regulation of pentose-phosphate shunt"/>
    <property type="evidence" value="ECO:0007669"/>
    <property type="project" value="TreeGrafter"/>
</dbReference>
<dbReference type="InterPro" id="IPR051695">
    <property type="entry name" value="Phosphoglycerate_Mutase"/>
</dbReference>